<dbReference type="SUPFAM" id="SSF53474">
    <property type="entry name" value="alpha/beta-Hydrolases"/>
    <property type="match status" value="1"/>
</dbReference>
<evidence type="ECO:0000256" key="3">
    <source>
        <dbReference type="HAMAP-Rule" id="MF_01660"/>
    </source>
</evidence>
<dbReference type="UniPathway" id="UPA00079"/>
<comment type="caution">
    <text evidence="5">The sequence shown here is derived from an EMBL/GenBank/DDBJ whole genome shotgun (WGS) entry which is preliminary data.</text>
</comment>
<feature type="domain" description="AB hydrolase-1" evidence="4">
    <location>
        <begin position="24"/>
        <end position="258"/>
    </location>
</feature>
<keyword evidence="2 3" id="KW-0456">Lyase</keyword>
<dbReference type="PRINTS" id="PR00111">
    <property type="entry name" value="ABHYDROLASE"/>
</dbReference>
<reference evidence="5 6" key="1">
    <citation type="submission" date="2017-05" db="EMBL/GenBank/DDBJ databases">
        <title>Vagococcus spp. assemblies.</title>
        <authorList>
            <person name="Gulvik C.A."/>
        </authorList>
    </citation>
    <scope>NUCLEOTIDE SEQUENCE [LARGE SCALE GENOMIC DNA]</scope>
    <source>
        <strain evidence="5 6">DSM 24756</strain>
    </source>
</reference>
<dbReference type="NCBIfam" id="TIGR03695">
    <property type="entry name" value="menH_SHCHC"/>
    <property type="match status" value="1"/>
</dbReference>
<keyword evidence="1 3" id="KW-0474">Menaquinone biosynthesis</keyword>
<evidence type="ECO:0000259" key="4">
    <source>
        <dbReference type="Pfam" id="PF00561"/>
    </source>
</evidence>
<sequence>MRQEVKGVSYHYEWLNEYDWKKKTLVCLHGFTGTSATFKECLSSFAAYNILAIDLLGHGQSDSPAQAKRYEIESIAQDVTALLTLLGLDSFSLLGYSMGGRVAISVALLNSRRCETLIIEGGSPGIESEHKRAERQKRDICLATWLLTVGIEEFVNYWEALPLFATQRTLALEKQLKIRKERLSQDPFGLACSLKYMGTGSQPSYWAKLGQLTTIRLLYIVGENDHKFQQIAEQMQELVPSLTISKHQTGHCVHVERPDEFRLVVQKFLKGEAYENSKN</sequence>
<dbReference type="PANTHER" id="PTHR42916:SF1">
    <property type="entry name" value="PROTEIN PHYLLO, CHLOROPLASTIC"/>
    <property type="match status" value="1"/>
</dbReference>
<dbReference type="Proteomes" id="UP000288669">
    <property type="component" value="Unassembled WGS sequence"/>
</dbReference>
<dbReference type="GO" id="GO:0009234">
    <property type="term" value="P:menaquinone biosynthetic process"/>
    <property type="evidence" value="ECO:0007669"/>
    <property type="project" value="UniProtKB-UniRule"/>
</dbReference>
<dbReference type="InterPro" id="IPR022485">
    <property type="entry name" value="SHCHC_synthase_MenH"/>
</dbReference>
<comment type="pathway">
    <text evidence="3">Quinol/quinone metabolism; menaquinone biosynthesis.</text>
</comment>
<evidence type="ECO:0000256" key="2">
    <source>
        <dbReference type="ARBA" id="ARBA00023239"/>
    </source>
</evidence>
<accession>A0A430AFE8</accession>
<proteinExistence type="inferred from homology"/>
<dbReference type="Pfam" id="PF00561">
    <property type="entry name" value="Abhydrolase_1"/>
    <property type="match status" value="1"/>
</dbReference>
<organism evidence="5 6">
    <name type="scientific">Vagococcus entomophilus</name>
    <dbReference type="NCBI Taxonomy" id="1160095"/>
    <lineage>
        <taxon>Bacteria</taxon>
        <taxon>Bacillati</taxon>
        <taxon>Bacillota</taxon>
        <taxon>Bacilli</taxon>
        <taxon>Lactobacillales</taxon>
        <taxon>Enterococcaceae</taxon>
        <taxon>Vagococcus</taxon>
    </lineage>
</organism>
<dbReference type="UniPathway" id="UPA01057">
    <property type="reaction ID" value="UER00900"/>
</dbReference>
<dbReference type="EMBL" id="NGJZ01000003">
    <property type="protein sequence ID" value="RSU06473.1"/>
    <property type="molecule type" value="Genomic_DNA"/>
</dbReference>
<comment type="similarity">
    <text evidence="3">Belongs to the AB hydrolase superfamily. MenH family.</text>
</comment>
<dbReference type="RefSeq" id="WP_126825794.1">
    <property type="nucleotide sequence ID" value="NZ_JBHLWU010000001.1"/>
</dbReference>
<evidence type="ECO:0000313" key="6">
    <source>
        <dbReference type="Proteomes" id="UP000288669"/>
    </source>
</evidence>
<dbReference type="EC" id="4.2.99.20" evidence="3"/>
<keyword evidence="6" id="KW-1185">Reference proteome</keyword>
<dbReference type="InterPro" id="IPR000073">
    <property type="entry name" value="AB_hydrolase_1"/>
</dbReference>
<comment type="subunit">
    <text evidence="3">Monomer.</text>
</comment>
<dbReference type="AlphaFoldDB" id="A0A430AFE8"/>
<comment type="function">
    <text evidence="3">Catalyzes a proton abstraction reaction that results in 2,5-elimination of pyruvate from 2-succinyl-5-enolpyruvyl-6-hydroxy-3-cyclohexene-1-carboxylate (SEPHCHC) and the formation of 2-succinyl-6-hydroxy-2,4-cyclohexadiene-1-carboxylate (SHCHC).</text>
</comment>
<gene>
    <name evidence="3" type="primary">menH</name>
    <name evidence="5" type="ORF">CBF30_09465</name>
</gene>
<dbReference type="InterPro" id="IPR029058">
    <property type="entry name" value="AB_hydrolase_fold"/>
</dbReference>
<comment type="pathway">
    <text evidence="3">Quinol/quinone metabolism; 1,4-dihydroxy-2-naphthoate biosynthesis; 1,4-dihydroxy-2-naphthoate from chorismate: step 3/7.</text>
</comment>
<comment type="catalytic activity">
    <reaction evidence="3">
        <text>5-enolpyruvoyl-6-hydroxy-2-succinyl-cyclohex-3-ene-1-carboxylate = (1R,6R)-6-hydroxy-2-succinyl-cyclohexa-2,4-diene-1-carboxylate + pyruvate</text>
        <dbReference type="Rhea" id="RHEA:25597"/>
        <dbReference type="ChEBI" id="CHEBI:15361"/>
        <dbReference type="ChEBI" id="CHEBI:58689"/>
        <dbReference type="ChEBI" id="CHEBI:58818"/>
        <dbReference type="EC" id="4.2.99.20"/>
    </reaction>
</comment>
<dbReference type="GO" id="GO:0070205">
    <property type="term" value="F:2-succinyl-6-hydroxy-2,4-cyclohexadiene-1-carboxylate synthase activity"/>
    <property type="evidence" value="ECO:0007669"/>
    <property type="project" value="UniProtKB-UniRule"/>
</dbReference>
<protein>
    <recommendedName>
        <fullName evidence="3">Putative 2-succinyl-6-hydroxy-2,4-cyclohexadiene-1-carboxylate synthase</fullName>
        <shortName evidence="3">SHCHC synthase</shortName>
        <ecNumber evidence="3">4.2.99.20</ecNumber>
    </recommendedName>
</protein>
<dbReference type="Gene3D" id="3.40.50.1820">
    <property type="entry name" value="alpha/beta hydrolase"/>
    <property type="match status" value="1"/>
</dbReference>
<dbReference type="PANTHER" id="PTHR42916">
    <property type="entry name" value="2-SUCCINYL-5-ENOLPYRUVYL-6-HYDROXY-3-CYCLOHEXENE-1-CARBOXYLATE SYNTHASE"/>
    <property type="match status" value="1"/>
</dbReference>
<dbReference type="OrthoDB" id="9808398at2"/>
<evidence type="ECO:0000256" key="1">
    <source>
        <dbReference type="ARBA" id="ARBA00022428"/>
    </source>
</evidence>
<name>A0A430AFE8_9ENTE</name>
<evidence type="ECO:0000313" key="5">
    <source>
        <dbReference type="EMBL" id="RSU06473.1"/>
    </source>
</evidence>
<dbReference type="HAMAP" id="MF_01660">
    <property type="entry name" value="MenH"/>
    <property type="match status" value="1"/>
</dbReference>